<gene>
    <name evidence="1" type="ORF">FVR03_16985</name>
</gene>
<evidence type="ECO:0000313" key="1">
    <source>
        <dbReference type="EMBL" id="TXK36712.1"/>
    </source>
</evidence>
<comment type="caution">
    <text evidence="1">The sequence shown here is derived from an EMBL/GenBank/DDBJ whole genome shotgun (WGS) entry which is preliminary data.</text>
</comment>
<dbReference type="SUPFAM" id="SSF53067">
    <property type="entry name" value="Actin-like ATPase domain"/>
    <property type="match status" value="1"/>
</dbReference>
<dbReference type="Proteomes" id="UP000321926">
    <property type="component" value="Unassembled WGS sequence"/>
</dbReference>
<protein>
    <submittedName>
        <fullName evidence="1">Uncharacterized protein</fullName>
    </submittedName>
</protein>
<evidence type="ECO:0000313" key="2">
    <source>
        <dbReference type="Proteomes" id="UP000321926"/>
    </source>
</evidence>
<reference evidence="1 2" key="1">
    <citation type="submission" date="2019-08" db="EMBL/GenBank/DDBJ databases">
        <authorList>
            <person name="Shi S."/>
        </authorList>
    </citation>
    <scope>NUCLEOTIDE SEQUENCE [LARGE SCALE GENOMIC DNA]</scope>
    <source>
        <strain evidence="1 2">GY10130</strain>
    </source>
</reference>
<dbReference type="InterPro" id="IPR043129">
    <property type="entry name" value="ATPase_NBD"/>
</dbReference>
<accession>A0A5C8JH31</accession>
<keyword evidence="2" id="KW-1185">Reference proteome</keyword>
<name>A0A5C8JH31_9BACT</name>
<sequence>MILIADNGRRKTDWRILSRTGEVRQVYTVAIDPQYQDARHLADMVAAALRPHVAFEEAPVIKYYSAGNSSVERNSLVEEVLQQVFPGSEVLADHDLLMLAKLQQLTPETLQQYLISA</sequence>
<proteinExistence type="predicted"/>
<dbReference type="Gene3D" id="3.30.420.40">
    <property type="match status" value="1"/>
</dbReference>
<dbReference type="EMBL" id="VRTY01000072">
    <property type="protein sequence ID" value="TXK36712.1"/>
    <property type="molecule type" value="Genomic_DNA"/>
</dbReference>
<dbReference type="OrthoDB" id="871343at2"/>
<dbReference type="AlphaFoldDB" id="A0A5C8JH31"/>
<organism evidence="1 2">
    <name type="scientific">Pontibacter qinzhouensis</name>
    <dbReference type="NCBI Taxonomy" id="2603253"/>
    <lineage>
        <taxon>Bacteria</taxon>
        <taxon>Pseudomonadati</taxon>
        <taxon>Bacteroidota</taxon>
        <taxon>Cytophagia</taxon>
        <taxon>Cytophagales</taxon>
        <taxon>Hymenobacteraceae</taxon>
        <taxon>Pontibacter</taxon>
    </lineage>
</organism>
<dbReference type="RefSeq" id="WP_147922958.1">
    <property type="nucleotide sequence ID" value="NZ_VRTY01000072.1"/>
</dbReference>